<keyword evidence="10" id="KW-0067">ATP-binding</keyword>
<proteinExistence type="inferred from homology"/>
<reference evidence="15 16" key="1">
    <citation type="journal article" date="2016" name="Nat. Commun.">
        <title>Thousands of microbial genomes shed light on interconnected biogeochemical processes in an aquifer system.</title>
        <authorList>
            <person name="Anantharaman K."/>
            <person name="Brown C.T."/>
            <person name="Hug L.A."/>
            <person name="Sharon I."/>
            <person name="Castelle C.J."/>
            <person name="Probst A.J."/>
            <person name="Thomas B.C."/>
            <person name="Singh A."/>
            <person name="Wilkins M.J."/>
            <person name="Karaoz U."/>
            <person name="Brodie E.L."/>
            <person name="Williams K.H."/>
            <person name="Hubbard S.S."/>
            <person name="Banfield J.F."/>
        </authorList>
    </citation>
    <scope>NUCLEOTIDE SEQUENCE [LARGE SCALE GENOMIC DNA]</scope>
</reference>
<dbReference type="Pfam" id="PF00696">
    <property type="entry name" value="AA_kinase"/>
    <property type="match status" value="1"/>
</dbReference>
<comment type="subcellular location">
    <subcellularLocation>
        <location evidence="1">Cytoplasm</location>
    </subcellularLocation>
</comment>
<keyword evidence="7" id="KW-0808">Transferase</keyword>
<dbReference type="InterPro" id="IPR001048">
    <property type="entry name" value="Asp/Glu/Uridylate_kinase"/>
</dbReference>
<dbReference type="AlphaFoldDB" id="A0A1F6AM54"/>
<evidence type="ECO:0000256" key="11">
    <source>
        <dbReference type="ARBA" id="ARBA00022975"/>
    </source>
</evidence>
<comment type="caution">
    <text evidence="15">The sequence shown here is derived from an EMBL/GenBank/DDBJ whole genome shotgun (WGS) entry which is preliminary data.</text>
</comment>
<evidence type="ECO:0000256" key="9">
    <source>
        <dbReference type="ARBA" id="ARBA00022777"/>
    </source>
</evidence>
<name>A0A1F6AM54_9BACT</name>
<organism evidence="15 16">
    <name type="scientific">Candidatus Gottesmanbacteria bacterium RIFCSPLOWO2_01_FULL_39_12b</name>
    <dbReference type="NCBI Taxonomy" id="1798388"/>
    <lineage>
        <taxon>Bacteria</taxon>
        <taxon>Candidatus Gottesmaniibacteriota</taxon>
    </lineage>
</organism>
<evidence type="ECO:0000256" key="3">
    <source>
        <dbReference type="ARBA" id="ARBA00007614"/>
    </source>
</evidence>
<gene>
    <name evidence="15" type="ORF">A2960_05480</name>
</gene>
<dbReference type="PANTHER" id="PTHR42833">
    <property type="entry name" value="URIDYLATE KINASE"/>
    <property type="match status" value="1"/>
</dbReference>
<feature type="domain" description="Aspartate/glutamate/uridylate kinase" evidence="14">
    <location>
        <begin position="7"/>
        <end position="208"/>
    </location>
</feature>
<evidence type="ECO:0000259" key="14">
    <source>
        <dbReference type="Pfam" id="PF00696"/>
    </source>
</evidence>
<dbReference type="SUPFAM" id="SSF53633">
    <property type="entry name" value="Carbamate kinase-like"/>
    <property type="match status" value="1"/>
</dbReference>
<dbReference type="GO" id="GO:0005737">
    <property type="term" value="C:cytoplasm"/>
    <property type="evidence" value="ECO:0007669"/>
    <property type="project" value="UniProtKB-SubCell"/>
</dbReference>
<dbReference type="GO" id="GO:0044210">
    <property type="term" value="P:'de novo' CTP biosynthetic process"/>
    <property type="evidence" value="ECO:0007669"/>
    <property type="project" value="UniProtKB-UniPathway"/>
</dbReference>
<dbReference type="Proteomes" id="UP000176609">
    <property type="component" value="Unassembled WGS sequence"/>
</dbReference>
<keyword evidence="9 15" id="KW-0418">Kinase</keyword>
<evidence type="ECO:0000256" key="7">
    <source>
        <dbReference type="ARBA" id="ARBA00022679"/>
    </source>
</evidence>
<sequence>MDKSRPIVISLGGSLVVPNGGMDLKFLSEFNSFIRNKIASKWRFFIVIGGGSTARHYIDAAKNVAGNITDWDLDYLGIHATRLNAHLIRTIFQDIAHPRIIQNYERKIANLTQPLVVASGWKPGRSTDYDAVLLARDYGSQVIINMSNISQVYDKDPNKYNDARPINKISWEDFEKLVGTTWSPGSNLPFDPIATKLAKKLNLTVYVIGKDLINLDKLLNKQNFLGTVISGR</sequence>
<keyword evidence="8" id="KW-0547">Nucleotide-binding</keyword>
<dbReference type="InterPro" id="IPR036393">
    <property type="entry name" value="AceGlu_kinase-like_sf"/>
</dbReference>
<dbReference type="PANTHER" id="PTHR42833:SF4">
    <property type="entry name" value="URIDYLATE KINASE PUMPKIN, CHLOROPLASTIC"/>
    <property type="match status" value="1"/>
</dbReference>
<evidence type="ECO:0000256" key="5">
    <source>
        <dbReference type="ARBA" id="ARBA00016403"/>
    </source>
</evidence>
<comment type="catalytic activity">
    <reaction evidence="13">
        <text>UMP + ATP = UDP + ADP</text>
        <dbReference type="Rhea" id="RHEA:24400"/>
        <dbReference type="ChEBI" id="CHEBI:30616"/>
        <dbReference type="ChEBI" id="CHEBI:57865"/>
        <dbReference type="ChEBI" id="CHEBI:58223"/>
        <dbReference type="ChEBI" id="CHEBI:456216"/>
        <dbReference type="EC" id="2.7.4.22"/>
    </reaction>
</comment>
<dbReference type="UniPathway" id="UPA00159">
    <property type="reaction ID" value="UER00275"/>
</dbReference>
<dbReference type="Gene3D" id="3.40.1160.10">
    <property type="entry name" value="Acetylglutamate kinase-like"/>
    <property type="match status" value="1"/>
</dbReference>
<comment type="similarity">
    <text evidence="3">Belongs to the UMP kinase family.</text>
</comment>
<dbReference type="EMBL" id="MFJR01000015">
    <property type="protein sequence ID" value="OGG25764.1"/>
    <property type="molecule type" value="Genomic_DNA"/>
</dbReference>
<dbReference type="GO" id="GO:0005524">
    <property type="term" value="F:ATP binding"/>
    <property type="evidence" value="ECO:0007669"/>
    <property type="project" value="UniProtKB-KW"/>
</dbReference>
<evidence type="ECO:0000256" key="4">
    <source>
        <dbReference type="ARBA" id="ARBA00012899"/>
    </source>
</evidence>
<dbReference type="EC" id="2.7.4.22" evidence="4"/>
<dbReference type="InterPro" id="IPR011818">
    <property type="entry name" value="Uridylate_kinase_arch/spir"/>
</dbReference>
<evidence type="ECO:0000256" key="1">
    <source>
        <dbReference type="ARBA" id="ARBA00004496"/>
    </source>
</evidence>
<dbReference type="InterPro" id="IPR011817">
    <property type="entry name" value="Uridylate_kinase"/>
</dbReference>
<evidence type="ECO:0000313" key="16">
    <source>
        <dbReference type="Proteomes" id="UP000176609"/>
    </source>
</evidence>
<keyword evidence="11" id="KW-0665">Pyrimidine biosynthesis</keyword>
<dbReference type="NCBIfam" id="TIGR02076">
    <property type="entry name" value="pyrH_arch"/>
    <property type="match status" value="1"/>
</dbReference>
<evidence type="ECO:0000256" key="2">
    <source>
        <dbReference type="ARBA" id="ARBA00004791"/>
    </source>
</evidence>
<protein>
    <recommendedName>
        <fullName evidence="5">Uridylate kinase</fullName>
        <ecNumber evidence="4">2.7.4.22</ecNumber>
    </recommendedName>
    <alternativeName>
        <fullName evidence="12">Uridine monophosphate kinase</fullName>
    </alternativeName>
</protein>
<dbReference type="GO" id="GO:0033862">
    <property type="term" value="F:UMP kinase activity"/>
    <property type="evidence" value="ECO:0007669"/>
    <property type="project" value="UniProtKB-EC"/>
</dbReference>
<evidence type="ECO:0000256" key="12">
    <source>
        <dbReference type="ARBA" id="ARBA00032092"/>
    </source>
</evidence>
<dbReference type="GO" id="GO:0006225">
    <property type="term" value="P:UDP biosynthetic process"/>
    <property type="evidence" value="ECO:0007669"/>
    <property type="project" value="TreeGrafter"/>
</dbReference>
<comment type="pathway">
    <text evidence="2">Pyrimidine metabolism; CTP biosynthesis via de novo pathway; UDP from UMP (UMPK route): step 1/1.</text>
</comment>
<evidence type="ECO:0000256" key="13">
    <source>
        <dbReference type="ARBA" id="ARBA00047767"/>
    </source>
</evidence>
<evidence type="ECO:0000256" key="10">
    <source>
        <dbReference type="ARBA" id="ARBA00022840"/>
    </source>
</evidence>
<evidence type="ECO:0000313" key="15">
    <source>
        <dbReference type="EMBL" id="OGG25764.1"/>
    </source>
</evidence>
<evidence type="ECO:0000256" key="8">
    <source>
        <dbReference type="ARBA" id="ARBA00022741"/>
    </source>
</evidence>
<accession>A0A1F6AM54</accession>
<evidence type="ECO:0000256" key="6">
    <source>
        <dbReference type="ARBA" id="ARBA00022490"/>
    </source>
</evidence>
<keyword evidence="6" id="KW-0963">Cytoplasm</keyword>
<dbReference type="PIRSF" id="PIRSF005650">
    <property type="entry name" value="Uridylate_kin"/>
    <property type="match status" value="1"/>
</dbReference>